<dbReference type="CDD" id="cd20736">
    <property type="entry name" value="PoNe_Nuclease"/>
    <property type="match status" value="1"/>
</dbReference>
<dbReference type="NCBIfam" id="NF009150">
    <property type="entry name" value="PRK12497.1-3"/>
    <property type="match status" value="1"/>
</dbReference>
<proteinExistence type="inferred from homology"/>
<keyword evidence="3" id="KW-1185">Reference proteome</keyword>
<evidence type="ECO:0000313" key="3">
    <source>
        <dbReference type="Proteomes" id="UP001196301"/>
    </source>
</evidence>
<sequence>MNNQDTIKSLDNVKKGKIGEEIARRYLKSLGMDIICSNYRTKFGEIDIIAKFKNEIIFVEVKSRFSKDYGLACEAIDYKKILKITSVAKYYILVNNIKNFEIRFDVVEVYFDEKKINHIKNAF</sequence>
<comment type="similarity">
    <text evidence="1">Belongs to the UPF0102 family.</text>
</comment>
<dbReference type="InterPro" id="IPR003509">
    <property type="entry name" value="UPF0102_YraN-like"/>
</dbReference>
<reference evidence="2 3" key="1">
    <citation type="submission" date="2021-06" db="EMBL/GenBank/DDBJ databases">
        <authorList>
            <person name="Sun Q."/>
            <person name="Li D."/>
        </authorList>
    </citation>
    <scope>NUCLEOTIDE SEQUENCE [LARGE SCALE GENOMIC DNA]</scope>
    <source>
        <strain evidence="2 3">N19</strain>
    </source>
</reference>
<dbReference type="PANTHER" id="PTHR34039">
    <property type="entry name" value="UPF0102 PROTEIN YRAN"/>
    <property type="match status" value="1"/>
</dbReference>
<evidence type="ECO:0000256" key="1">
    <source>
        <dbReference type="HAMAP-Rule" id="MF_00048"/>
    </source>
</evidence>
<dbReference type="Pfam" id="PF02021">
    <property type="entry name" value="UPF0102"/>
    <property type="match status" value="1"/>
</dbReference>
<evidence type="ECO:0000313" key="2">
    <source>
        <dbReference type="EMBL" id="MBU5334975.1"/>
    </source>
</evidence>
<name>A0ABS6DT15_9FIRM</name>
<accession>A0ABS6DT15</accession>
<organism evidence="2 3">
    <name type="scientific">Intestinibacter bartlettii</name>
    <dbReference type="NCBI Taxonomy" id="261299"/>
    <lineage>
        <taxon>Bacteria</taxon>
        <taxon>Bacillati</taxon>
        <taxon>Bacillota</taxon>
        <taxon>Clostridia</taxon>
        <taxon>Peptostreptococcales</taxon>
        <taxon>Peptostreptococcaceae</taxon>
        <taxon>Intestinibacter</taxon>
    </lineage>
</organism>
<dbReference type="HAMAP" id="MF_00048">
    <property type="entry name" value="UPF0102"/>
    <property type="match status" value="1"/>
</dbReference>
<dbReference type="PANTHER" id="PTHR34039:SF1">
    <property type="entry name" value="UPF0102 PROTEIN YRAN"/>
    <property type="match status" value="1"/>
</dbReference>
<dbReference type="Proteomes" id="UP001196301">
    <property type="component" value="Unassembled WGS sequence"/>
</dbReference>
<gene>
    <name evidence="2" type="ORF">KQI20_00855</name>
</gene>
<comment type="caution">
    <text evidence="2">The sequence shown here is derived from an EMBL/GenBank/DDBJ whole genome shotgun (WGS) entry which is preliminary data.</text>
</comment>
<dbReference type="EMBL" id="JAHLOQ010000001">
    <property type="protein sequence ID" value="MBU5334975.1"/>
    <property type="molecule type" value="Genomic_DNA"/>
</dbReference>
<dbReference type="RefSeq" id="WP_216568136.1">
    <property type="nucleotide sequence ID" value="NZ_JAHLOQ010000001.1"/>
</dbReference>
<protein>
    <recommendedName>
        <fullName evidence="1">UPF0102 protein KQI20_00855</fullName>
    </recommendedName>
</protein>
<dbReference type="NCBIfam" id="TIGR00252">
    <property type="entry name" value="YraN family protein"/>
    <property type="match status" value="1"/>
</dbReference>